<sequence>MGPTVLRPCNDGRPEQSDDHKAPETAIDQFLLTAVTGRAGGKKDETTDGTRKIAPNALIAKPSVAGRRQSPQWIAAPLIFAIISDPRGLR</sequence>
<name>A0A9W7SKC9_9PEZI</name>
<proteinExistence type="predicted"/>
<evidence type="ECO:0000313" key="2">
    <source>
        <dbReference type="EMBL" id="KAH9819779.1"/>
    </source>
</evidence>
<feature type="compositionally biased region" description="Basic and acidic residues" evidence="1">
    <location>
        <begin position="10"/>
        <end position="23"/>
    </location>
</feature>
<comment type="caution">
    <text evidence="2">The sequence shown here is derived from an EMBL/GenBank/DDBJ whole genome shotgun (WGS) entry which is preliminary data.</text>
</comment>
<reference evidence="2 3" key="2">
    <citation type="journal article" date="2021" name="Curr. Genet.">
        <title>Genetic response to nitrogen starvation in the aggressive Eucalyptus foliar pathogen Teratosphaeria destructans.</title>
        <authorList>
            <person name="Havenga M."/>
            <person name="Wingfield B.D."/>
            <person name="Wingfield M.J."/>
            <person name="Dreyer L.L."/>
            <person name="Roets F."/>
            <person name="Aylward J."/>
        </authorList>
    </citation>
    <scope>NUCLEOTIDE SEQUENCE [LARGE SCALE GENOMIC DNA]</scope>
    <source>
        <strain evidence="2">CMW44962</strain>
    </source>
</reference>
<keyword evidence="3" id="KW-1185">Reference proteome</keyword>
<protein>
    <submittedName>
        <fullName evidence="2">Uncharacterized protein</fullName>
    </submittedName>
</protein>
<organism evidence="2 3">
    <name type="scientific">Teratosphaeria destructans</name>
    <dbReference type="NCBI Taxonomy" id="418781"/>
    <lineage>
        <taxon>Eukaryota</taxon>
        <taxon>Fungi</taxon>
        <taxon>Dikarya</taxon>
        <taxon>Ascomycota</taxon>
        <taxon>Pezizomycotina</taxon>
        <taxon>Dothideomycetes</taxon>
        <taxon>Dothideomycetidae</taxon>
        <taxon>Mycosphaerellales</taxon>
        <taxon>Teratosphaeriaceae</taxon>
        <taxon>Teratosphaeria</taxon>
    </lineage>
</organism>
<gene>
    <name evidence="2" type="ORF">Tdes44962_MAKER05179</name>
</gene>
<reference evidence="2 3" key="1">
    <citation type="journal article" date="2018" name="IMA Fungus">
        <title>IMA Genome-F 10: Nine draft genome sequences of Claviceps purpurea s.lat., including C. arundinis, C. humidiphila, and C. cf. spartinae, pseudomolecules for the pitch canker pathogen Fusarium circinatum, draft genome of Davidsoniella eucalypti, Grosmannia galeiformis, Quambalaria eucalypti, and Teratosphaeria destructans.</title>
        <authorList>
            <person name="Wingfield B.D."/>
            <person name="Liu M."/>
            <person name="Nguyen H.D."/>
            <person name="Lane F.A."/>
            <person name="Morgan S.W."/>
            <person name="De Vos L."/>
            <person name="Wilken P.M."/>
            <person name="Duong T.A."/>
            <person name="Aylward J."/>
            <person name="Coetzee M.P."/>
            <person name="Dadej K."/>
            <person name="De Beer Z.W."/>
            <person name="Findlay W."/>
            <person name="Havenga M."/>
            <person name="Kolarik M."/>
            <person name="Menzies J.G."/>
            <person name="Naidoo K."/>
            <person name="Pochopski O."/>
            <person name="Shoukouhi P."/>
            <person name="Santana Q.C."/>
            <person name="Seifert K.A."/>
            <person name="Soal N."/>
            <person name="Steenkamp E.T."/>
            <person name="Tatham C.T."/>
            <person name="van der Nest M.A."/>
            <person name="Wingfield M.J."/>
        </authorList>
    </citation>
    <scope>NUCLEOTIDE SEQUENCE [LARGE SCALE GENOMIC DNA]</scope>
    <source>
        <strain evidence="2">CMW44962</strain>
    </source>
</reference>
<accession>A0A9W7SKC9</accession>
<dbReference type="Proteomes" id="UP001138500">
    <property type="component" value="Unassembled WGS sequence"/>
</dbReference>
<feature type="region of interest" description="Disordered" evidence="1">
    <location>
        <begin position="1"/>
        <end position="23"/>
    </location>
</feature>
<dbReference type="EMBL" id="RIBY02002312">
    <property type="protein sequence ID" value="KAH9819779.1"/>
    <property type="molecule type" value="Genomic_DNA"/>
</dbReference>
<evidence type="ECO:0000256" key="1">
    <source>
        <dbReference type="SAM" id="MobiDB-lite"/>
    </source>
</evidence>
<dbReference type="AlphaFoldDB" id="A0A9W7SKC9"/>
<evidence type="ECO:0000313" key="3">
    <source>
        <dbReference type="Proteomes" id="UP001138500"/>
    </source>
</evidence>